<comment type="caution">
    <text evidence="6">The sequence shown here is derived from an EMBL/GenBank/DDBJ whole genome shotgun (WGS) entry which is preliminary data.</text>
</comment>
<feature type="domain" description="SoxA A3" evidence="5">
    <location>
        <begin position="527"/>
        <end position="610"/>
    </location>
</feature>
<dbReference type="PRINTS" id="PR00469">
    <property type="entry name" value="PNDRDTASEII"/>
</dbReference>
<dbReference type="STRING" id="1207063.P24_08594"/>
<gene>
    <name evidence="6" type="ORF">P24_08594</name>
</gene>
<organism evidence="6 7">
    <name type="scientific">Oceanibaculum indicum P24</name>
    <dbReference type="NCBI Taxonomy" id="1207063"/>
    <lineage>
        <taxon>Bacteria</taxon>
        <taxon>Pseudomonadati</taxon>
        <taxon>Pseudomonadota</taxon>
        <taxon>Alphaproteobacteria</taxon>
        <taxon>Rhodospirillales</taxon>
        <taxon>Oceanibaculaceae</taxon>
        <taxon>Oceanibaculum</taxon>
    </lineage>
</organism>
<dbReference type="Pfam" id="PF08669">
    <property type="entry name" value="GCV_T_C"/>
    <property type="match status" value="1"/>
</dbReference>
<dbReference type="InterPro" id="IPR036188">
    <property type="entry name" value="FAD/NAD-bd_sf"/>
</dbReference>
<dbReference type="InterPro" id="IPR041117">
    <property type="entry name" value="SoxA_A3"/>
</dbReference>
<dbReference type="Pfam" id="PF17806">
    <property type="entry name" value="SO_alpha_A3"/>
    <property type="match status" value="1"/>
</dbReference>
<evidence type="ECO:0000313" key="7">
    <source>
        <dbReference type="Proteomes" id="UP000006746"/>
    </source>
</evidence>
<feature type="domain" description="GCVT N-terminal" evidence="3">
    <location>
        <begin position="624"/>
        <end position="895"/>
    </location>
</feature>
<dbReference type="Pfam" id="PF13510">
    <property type="entry name" value="Fer2_4"/>
    <property type="match status" value="1"/>
</dbReference>
<reference evidence="6 7" key="1">
    <citation type="journal article" date="2012" name="J. Bacteriol.">
        <title>Genome Sequence of Oceanibaculum indicum Type Strain P24.</title>
        <authorList>
            <person name="Lai Q."/>
            <person name="Shao Z."/>
        </authorList>
    </citation>
    <scope>NUCLEOTIDE SEQUENCE [LARGE SCALE GENOMIC DNA]</scope>
    <source>
        <strain evidence="6 7">P24</strain>
    </source>
</reference>
<dbReference type="Gene3D" id="1.10.10.1100">
    <property type="entry name" value="BFD-like [2Fe-2S]-binding domain"/>
    <property type="match status" value="1"/>
</dbReference>
<dbReference type="EMBL" id="AMRL01000008">
    <property type="protein sequence ID" value="EKE76392.1"/>
    <property type="molecule type" value="Genomic_DNA"/>
</dbReference>
<evidence type="ECO:0000256" key="1">
    <source>
        <dbReference type="ARBA" id="ARBA00008609"/>
    </source>
</evidence>
<dbReference type="GO" id="GO:0008115">
    <property type="term" value="F:sarcosine oxidase activity"/>
    <property type="evidence" value="ECO:0007669"/>
    <property type="project" value="InterPro"/>
</dbReference>
<dbReference type="SUPFAM" id="SSF51905">
    <property type="entry name" value="FAD/NAD(P)-binding domain"/>
    <property type="match status" value="1"/>
</dbReference>
<keyword evidence="2" id="KW-0560">Oxidoreductase</keyword>
<dbReference type="RefSeq" id="WP_008944326.1">
    <property type="nucleotide sequence ID" value="NZ_AMRL01000008.1"/>
</dbReference>
<feature type="domain" description="Aminomethyltransferase C-terminal" evidence="4">
    <location>
        <begin position="915"/>
        <end position="1000"/>
    </location>
</feature>
<dbReference type="Gene3D" id="3.50.50.60">
    <property type="entry name" value="FAD/NAD(P)-binding domain"/>
    <property type="match status" value="1"/>
</dbReference>
<dbReference type="PIRSF" id="PIRSF037980">
    <property type="entry name" value="SoxA"/>
    <property type="match status" value="1"/>
</dbReference>
<dbReference type="PANTHER" id="PTHR43757">
    <property type="entry name" value="AMINOMETHYLTRANSFERASE"/>
    <property type="match status" value="1"/>
</dbReference>
<dbReference type="Gene3D" id="3.30.1360.120">
    <property type="entry name" value="Probable tRNA modification gtpase trme, domain 1"/>
    <property type="match status" value="1"/>
</dbReference>
<dbReference type="NCBIfam" id="TIGR01372">
    <property type="entry name" value="soxA"/>
    <property type="match status" value="1"/>
</dbReference>
<dbReference type="eggNOG" id="COG0404">
    <property type="taxonomic scope" value="Bacteria"/>
</dbReference>
<dbReference type="InterPro" id="IPR013977">
    <property type="entry name" value="GcvT_C"/>
</dbReference>
<dbReference type="Pfam" id="PF12831">
    <property type="entry name" value="FAD_oxidored"/>
    <property type="match status" value="1"/>
</dbReference>
<dbReference type="eggNOG" id="COG0446">
    <property type="taxonomic scope" value="Bacteria"/>
</dbReference>
<dbReference type="InterPro" id="IPR006277">
    <property type="entry name" value="Sarcosine_oxidase_asu"/>
</dbReference>
<dbReference type="InterPro" id="IPR006222">
    <property type="entry name" value="GCVT_N"/>
</dbReference>
<dbReference type="PATRIC" id="fig|1207063.3.peg.1737"/>
<dbReference type="InterPro" id="IPR042204">
    <property type="entry name" value="2Fe-2S-bd_N"/>
</dbReference>
<dbReference type="SUPFAM" id="SSF101790">
    <property type="entry name" value="Aminomethyltransferase beta-barrel domain"/>
    <property type="match status" value="1"/>
</dbReference>
<sequence>MSQSHRLPDGGRIDRSRTLSFLFDGNRYEGHPGDTLASALIANGVHLVGRSFKYHRPRGIFSAGSEEPNALIQLGLGNHTEPNLRAPQIELYDGLVAASQNRFPSLTFDLGEVNDIASPLIPSGFYYKTFMWPKRGWMTYERAIRRMAGLGRAPDGPDPDTYEHRHAHCDVLVAGGGVAGLAAALAAGRAGARVILADEQAEMGGWLLTEGRDGIRISGRPATDWVEKTVAELAAMENVTLLRRTTAFGYYDHNWLGLAERVTDHLGPFSPAHLPRQRLWKVRAKQVVLAAGAIERPLVFAGNDRPGILLAGAVRSYIARYGTRPGNALVVVTSNDSGYLTALEAHRAGIGVAAIVDTRAEATGPLPAPLAQAARTAGLRLYQGHGVIGTTGRLRVDGVRLAKLSPDGSRIEGKGFGIPCDLVAMSGGWNPNVSLFSQSRGKLSFREADGVFIPGEATQPLRSAGMGNGALTTAECLAEGFAAGAAAASDAGFTAGKTPSLKIEEPEVPAAAPVWLLPPEKPLARAKCFVDFQNDVTAADLKLAAREGFRSVEHVKRYTTTGMGTDQGRTSNVNALAILSATLGQDIPAVGTTTFRPPYTPVAFGAIAGRNIGKLFDPVRRTPIHGWHEAQGAKFENVGQWVRAWYYPKVGEDMHAAVNREVKAARTGVGILDASTLGKIEVKGPDAAEFLNRIYTNAWLKLGIGKARYGLMLREDGMVFDDGVTVRLAEDRFLMSTTTGNAAQVLVHLEDYLQTEWPDLKVYLTSVTEQYATITINGPKSRELLAGLTGDIDTGNETFPHMSLREGTVAGIPARVIRISFTGELSYEINVRASRGRELWEALIQAGEPFGITPYGTEAMHVLRAEKGFIIVGQETDGSMTPDDLGMGWIVSAKKPDFVGKRSLARSDTVREGRKQLVGLLTEDPKEVLEEGAHVVETVLDKPPMPMLGHVTSSYYSPNVGRSIALAVLKGGRSLAGKTLSVPMPDRVIKVTVTEPVFFDPKGERANG</sequence>
<dbReference type="PANTHER" id="PTHR43757:SF2">
    <property type="entry name" value="AMINOMETHYLTRANSFERASE, MITOCHONDRIAL"/>
    <property type="match status" value="1"/>
</dbReference>
<dbReference type="Gene3D" id="3.10.20.440">
    <property type="entry name" value="2Fe-2S iron-sulphur cluster binding domain, sarcosine oxidase, alpha subunit, N-terminal domain"/>
    <property type="match status" value="1"/>
</dbReference>
<dbReference type="InterPro" id="IPR041854">
    <property type="entry name" value="BFD-like_2Fe2S-bd_dom_sf"/>
</dbReference>
<dbReference type="InterPro" id="IPR028896">
    <property type="entry name" value="GcvT/YgfZ/DmdA"/>
</dbReference>
<evidence type="ECO:0000313" key="6">
    <source>
        <dbReference type="EMBL" id="EKE76392.1"/>
    </source>
</evidence>
<dbReference type="SUPFAM" id="SSF103025">
    <property type="entry name" value="Folate-binding domain"/>
    <property type="match status" value="1"/>
</dbReference>
<dbReference type="GO" id="GO:0046653">
    <property type="term" value="P:tetrahydrofolate metabolic process"/>
    <property type="evidence" value="ECO:0007669"/>
    <property type="project" value="InterPro"/>
</dbReference>
<evidence type="ECO:0000259" key="3">
    <source>
        <dbReference type="Pfam" id="PF01571"/>
    </source>
</evidence>
<dbReference type="AlphaFoldDB" id="K2JPB2"/>
<evidence type="ECO:0000259" key="5">
    <source>
        <dbReference type="Pfam" id="PF17806"/>
    </source>
</evidence>
<comment type="similarity">
    <text evidence="1">Belongs to the GcvT family.</text>
</comment>
<dbReference type="Proteomes" id="UP000006746">
    <property type="component" value="Unassembled WGS sequence"/>
</dbReference>
<accession>K2JPB2</accession>
<protein>
    <submittedName>
        <fullName evidence="6">Sarcosine oxidase subunit alpha</fullName>
    </submittedName>
</protein>
<dbReference type="PRINTS" id="PR00368">
    <property type="entry name" value="FADPNR"/>
</dbReference>
<name>K2JPB2_9PROT</name>
<dbReference type="InterPro" id="IPR029043">
    <property type="entry name" value="GcvT/YgfZ_C"/>
</dbReference>
<evidence type="ECO:0000256" key="2">
    <source>
        <dbReference type="ARBA" id="ARBA00023002"/>
    </source>
</evidence>
<proteinExistence type="inferred from homology"/>
<dbReference type="Pfam" id="PF01571">
    <property type="entry name" value="GCV_T"/>
    <property type="match status" value="1"/>
</dbReference>
<evidence type="ECO:0000259" key="4">
    <source>
        <dbReference type="Pfam" id="PF08669"/>
    </source>
</evidence>
<dbReference type="InterPro" id="IPR027266">
    <property type="entry name" value="TrmE/GcvT-like"/>
</dbReference>
<keyword evidence="7" id="KW-1185">Reference proteome</keyword>